<feature type="transmembrane region" description="Helical" evidence="8">
    <location>
        <begin position="403"/>
        <end position="424"/>
    </location>
</feature>
<evidence type="ECO:0000313" key="9">
    <source>
        <dbReference type="EMBL" id="ESQ31336.1"/>
    </source>
</evidence>
<feature type="coiled-coil region" evidence="6">
    <location>
        <begin position="180"/>
        <end position="207"/>
    </location>
</feature>
<comment type="subcellular location">
    <subcellularLocation>
        <location evidence="1">Membrane</location>
        <topology evidence="1">Multi-pass membrane protein</topology>
    </subcellularLocation>
</comment>
<feature type="transmembrane region" description="Helical" evidence="8">
    <location>
        <begin position="310"/>
        <end position="331"/>
    </location>
</feature>
<gene>
    <name evidence="9" type="ORF">EUTSA_v10003703mg</name>
</gene>
<evidence type="ECO:0000256" key="6">
    <source>
        <dbReference type="SAM" id="Coils"/>
    </source>
</evidence>
<evidence type="ECO:0000256" key="3">
    <source>
        <dbReference type="ARBA" id="ARBA00022692"/>
    </source>
</evidence>
<evidence type="ECO:0008006" key="11">
    <source>
        <dbReference type="Google" id="ProtNLM"/>
    </source>
</evidence>
<protein>
    <recommendedName>
        <fullName evidence="11">LMBR1-like membrane protein</fullName>
    </recommendedName>
</protein>
<name>V4MIX9_EUTSA</name>
<dbReference type="KEGG" id="eus:EUTSA_v10003703mg"/>
<keyword evidence="10" id="KW-1185">Reference proteome</keyword>
<dbReference type="PANTHER" id="PTHR21355:SF0">
    <property type="entry name" value="G-PROTEIN COUPLED RECEPTOR-ASSOCIATED PROTEIN LMBRD2"/>
    <property type="match status" value="1"/>
</dbReference>
<evidence type="ECO:0000313" key="10">
    <source>
        <dbReference type="Proteomes" id="UP000030689"/>
    </source>
</evidence>
<feature type="transmembrane region" description="Helical" evidence="8">
    <location>
        <begin position="268"/>
        <end position="290"/>
    </location>
</feature>
<dbReference type="PANTHER" id="PTHR21355">
    <property type="entry name" value="G-PROTEIN COUPLED RECEPTOR-ASSOCIATED PROTEIN LMBRD2"/>
    <property type="match status" value="1"/>
</dbReference>
<feature type="transmembrane region" description="Helical" evidence="8">
    <location>
        <begin position="63"/>
        <end position="87"/>
    </location>
</feature>
<dbReference type="InterPro" id="IPR051584">
    <property type="entry name" value="GPCR-associated_LMBR1"/>
</dbReference>
<keyword evidence="3 8" id="KW-0812">Transmembrane</keyword>
<feature type="transmembrane region" description="Helical" evidence="8">
    <location>
        <begin position="35"/>
        <end position="57"/>
    </location>
</feature>
<proteinExistence type="inferred from homology"/>
<dbReference type="Proteomes" id="UP000030689">
    <property type="component" value="Unassembled WGS sequence"/>
</dbReference>
<organism evidence="9 10">
    <name type="scientific">Eutrema salsugineum</name>
    <name type="common">Saltwater cress</name>
    <name type="synonym">Sisymbrium salsugineum</name>
    <dbReference type="NCBI Taxonomy" id="72664"/>
    <lineage>
        <taxon>Eukaryota</taxon>
        <taxon>Viridiplantae</taxon>
        <taxon>Streptophyta</taxon>
        <taxon>Embryophyta</taxon>
        <taxon>Tracheophyta</taxon>
        <taxon>Spermatophyta</taxon>
        <taxon>Magnoliopsida</taxon>
        <taxon>eudicotyledons</taxon>
        <taxon>Gunneridae</taxon>
        <taxon>Pentapetalae</taxon>
        <taxon>rosids</taxon>
        <taxon>malvids</taxon>
        <taxon>Brassicales</taxon>
        <taxon>Brassicaceae</taxon>
        <taxon>Eutremeae</taxon>
        <taxon>Eutrema</taxon>
    </lineage>
</organism>
<evidence type="ECO:0000256" key="2">
    <source>
        <dbReference type="ARBA" id="ARBA00010487"/>
    </source>
</evidence>
<evidence type="ECO:0000256" key="5">
    <source>
        <dbReference type="ARBA" id="ARBA00023136"/>
    </source>
</evidence>
<sequence>MLPLSRAVVPLIQGFEDAGDFTVSERLKTSVHVNLVFYLVLGFIGLLGLILLIMMHRNWKGSILGYAMACSNTFGLVTGAFLLGFGLSEIPKTLWRNADWTTRQKVLSHKIAKIAVKLDNAHQELSNAIVVAQATSTQMSKRDPMRPYMNVIDAMLAKMFREDPSFKPQGGQLGENDMDYDTDEKSMATLRRHLRNAKDEYYRYKSEYLTYVTEALVLEDSMKNYERRDSTGWKYISSFRASRSGKLGNLLDTLEFMWRCILKKQIQMVLAVVTGIMSAAILLAEATLLLSKLDLSLFSILISSVKSDELLVQAFAFVPLVYMCICTYYSLFKIGMLMIYSLTPRQTSSVNLLMICSMIARYAPPISYNFINLIQLHSETIFEKKMGRIDDAVPVFGQRFNEIYPLIMVIYTLLVASNFFDRIFNYFGSWKRFKFQTETDDMDGFDPSGLMILKKERTWLEEGQKVGEHVLPLARNFNDVDIEPGSNFPENSSVEMKMSSSYDLDTLKGSSSRDDISRKYGSAREAITNKYAAIREQQNRHSPSSVTKPEKMASAKVSLLETDSSGPSNGEGSGEPSSRFASTWRNMKLGIQSFKDNVATKKFLPLRQGPETTTITSTSTRVVTSSTPQSLDEIFQRLKNRSVEHGHYLDDDDEVDYEDDVHR</sequence>
<dbReference type="Pfam" id="PF04791">
    <property type="entry name" value="LMBR1"/>
    <property type="match status" value="1"/>
</dbReference>
<dbReference type="EMBL" id="KI517748">
    <property type="protein sequence ID" value="ESQ31336.1"/>
    <property type="molecule type" value="Genomic_DNA"/>
</dbReference>
<accession>V4MIX9</accession>
<evidence type="ECO:0000256" key="1">
    <source>
        <dbReference type="ARBA" id="ARBA00004141"/>
    </source>
</evidence>
<evidence type="ECO:0000256" key="4">
    <source>
        <dbReference type="ARBA" id="ARBA00022989"/>
    </source>
</evidence>
<keyword evidence="4 8" id="KW-1133">Transmembrane helix</keyword>
<dbReference type="InterPro" id="IPR006876">
    <property type="entry name" value="LMBR1-like_membr_prot"/>
</dbReference>
<comment type="similarity">
    <text evidence="2">Belongs to the LIMR family.</text>
</comment>
<dbReference type="GO" id="GO:0016020">
    <property type="term" value="C:membrane"/>
    <property type="evidence" value="ECO:0007669"/>
    <property type="project" value="UniProtKB-SubCell"/>
</dbReference>
<dbReference type="AlphaFoldDB" id="V4MIX9"/>
<dbReference type="Gramene" id="ESQ31336">
    <property type="protein sequence ID" value="ESQ31336"/>
    <property type="gene ID" value="EUTSA_v10003703mg"/>
</dbReference>
<keyword evidence="5 8" id="KW-0472">Membrane</keyword>
<feature type="region of interest" description="Disordered" evidence="7">
    <location>
        <begin position="535"/>
        <end position="580"/>
    </location>
</feature>
<evidence type="ECO:0000256" key="8">
    <source>
        <dbReference type="SAM" id="Phobius"/>
    </source>
</evidence>
<reference evidence="9 10" key="1">
    <citation type="journal article" date="2013" name="Front. Plant Sci.">
        <title>The Reference Genome of the Halophytic Plant Eutrema salsugineum.</title>
        <authorList>
            <person name="Yang R."/>
            <person name="Jarvis D.E."/>
            <person name="Chen H."/>
            <person name="Beilstein M.A."/>
            <person name="Grimwood J."/>
            <person name="Jenkins J."/>
            <person name="Shu S."/>
            <person name="Prochnik S."/>
            <person name="Xin M."/>
            <person name="Ma C."/>
            <person name="Schmutz J."/>
            <person name="Wing R.A."/>
            <person name="Mitchell-Olds T."/>
            <person name="Schumaker K.S."/>
            <person name="Wang X."/>
        </authorList>
    </citation>
    <scope>NUCLEOTIDE SEQUENCE [LARGE SCALE GENOMIC DNA]</scope>
</reference>
<evidence type="ECO:0000256" key="7">
    <source>
        <dbReference type="SAM" id="MobiDB-lite"/>
    </source>
</evidence>
<keyword evidence="6" id="KW-0175">Coiled coil</keyword>
<feature type="compositionally biased region" description="Low complexity" evidence="7">
    <location>
        <begin position="564"/>
        <end position="578"/>
    </location>
</feature>
<dbReference type="OrthoDB" id="203099at2759"/>